<evidence type="ECO:0000256" key="4">
    <source>
        <dbReference type="SAM" id="MobiDB-lite"/>
    </source>
</evidence>
<dbReference type="GO" id="GO:0019843">
    <property type="term" value="F:rRNA binding"/>
    <property type="evidence" value="ECO:0007669"/>
    <property type="project" value="UniProtKB-UniRule"/>
</dbReference>
<evidence type="ECO:0000256" key="2">
    <source>
        <dbReference type="ARBA" id="ARBA00035294"/>
    </source>
</evidence>
<organism evidence="5 6">
    <name type="scientific">Candidatus Campbellbacteria bacterium RIFOXYC2_FULL_35_25</name>
    <dbReference type="NCBI Taxonomy" id="1797582"/>
    <lineage>
        <taxon>Bacteria</taxon>
        <taxon>Candidatus Campbelliibacteriota</taxon>
    </lineage>
</organism>
<feature type="compositionally biased region" description="Basic and acidic residues" evidence="4">
    <location>
        <begin position="130"/>
        <end position="147"/>
    </location>
</feature>
<dbReference type="InterPro" id="IPR020814">
    <property type="entry name" value="Ribosomal_S6_plastid/chlpt"/>
</dbReference>
<reference evidence="5 6" key="1">
    <citation type="journal article" date="2016" name="Nat. Commun.">
        <title>Thousands of microbial genomes shed light on interconnected biogeochemical processes in an aquifer system.</title>
        <authorList>
            <person name="Anantharaman K."/>
            <person name="Brown C.T."/>
            <person name="Hug L.A."/>
            <person name="Sharon I."/>
            <person name="Castelle C.J."/>
            <person name="Probst A.J."/>
            <person name="Thomas B.C."/>
            <person name="Singh A."/>
            <person name="Wilkins M.J."/>
            <person name="Karaoz U."/>
            <person name="Brodie E.L."/>
            <person name="Williams K.H."/>
            <person name="Hubbard S.S."/>
            <person name="Banfield J.F."/>
        </authorList>
    </citation>
    <scope>NUCLEOTIDE SEQUENCE [LARGE SCALE GENOMIC DNA]</scope>
</reference>
<evidence type="ECO:0000313" key="6">
    <source>
        <dbReference type="Proteomes" id="UP000179003"/>
    </source>
</evidence>
<dbReference type="NCBIfam" id="TIGR00166">
    <property type="entry name" value="S6"/>
    <property type="match status" value="1"/>
</dbReference>
<dbReference type="GO" id="GO:1990904">
    <property type="term" value="C:ribonucleoprotein complex"/>
    <property type="evidence" value="ECO:0007669"/>
    <property type="project" value="UniProtKB-KW"/>
</dbReference>
<dbReference type="SUPFAM" id="SSF54995">
    <property type="entry name" value="Ribosomal protein S6"/>
    <property type="match status" value="1"/>
</dbReference>
<dbReference type="AlphaFoldDB" id="A0A1F5EHX8"/>
<accession>A0A1F5EHX8</accession>
<keyword evidence="3" id="KW-0699">rRNA-binding</keyword>
<comment type="function">
    <text evidence="3">Binds together with bS18 to 16S ribosomal RNA.</text>
</comment>
<dbReference type="GO" id="GO:0005840">
    <property type="term" value="C:ribosome"/>
    <property type="evidence" value="ECO:0007669"/>
    <property type="project" value="UniProtKB-KW"/>
</dbReference>
<dbReference type="InterPro" id="IPR014717">
    <property type="entry name" value="Transl_elong_EF1B/ribsomal_bS6"/>
</dbReference>
<dbReference type="EMBL" id="MFAE01000010">
    <property type="protein sequence ID" value="OGD66991.1"/>
    <property type="molecule type" value="Genomic_DNA"/>
</dbReference>
<protein>
    <recommendedName>
        <fullName evidence="2 3">Small ribosomal subunit protein bS6</fullName>
    </recommendedName>
</protein>
<dbReference type="Pfam" id="PF01250">
    <property type="entry name" value="Ribosomal_S6"/>
    <property type="match status" value="1"/>
</dbReference>
<comment type="similarity">
    <text evidence="1 3">Belongs to the bacterial ribosomal protein bS6 family.</text>
</comment>
<feature type="region of interest" description="Disordered" evidence="4">
    <location>
        <begin position="130"/>
        <end position="169"/>
    </location>
</feature>
<dbReference type="GO" id="GO:0003735">
    <property type="term" value="F:structural constituent of ribosome"/>
    <property type="evidence" value="ECO:0007669"/>
    <property type="project" value="InterPro"/>
</dbReference>
<dbReference type="Gene3D" id="3.30.70.60">
    <property type="match status" value="1"/>
</dbReference>
<dbReference type="InterPro" id="IPR000529">
    <property type="entry name" value="Ribosomal_bS6"/>
</dbReference>
<keyword evidence="3" id="KW-0687">Ribonucleoprotein</keyword>
<dbReference type="STRING" id="1797582.A2442_02550"/>
<sequence length="169" mass="19286">MITGNISEKMEGLRVYEVGYLLLPILDEEKAQKEAEKIKNVIEKNKGMFLSEGAPQKRVLAYPMTKKIASENKKFNDAFFGWIKFESEVNVLDLLKKELDGAGNVLRYLIIKTNKDIAPVSNPVKFAFSKEDSKKEGKEEVIEKSEVQVEEEAEEEKKLDETIDDLVIE</sequence>
<gene>
    <name evidence="3" type="primary">rpsF</name>
    <name evidence="5" type="ORF">A2442_02550</name>
</gene>
<keyword evidence="3" id="KW-0694">RNA-binding</keyword>
<proteinExistence type="inferred from homology"/>
<dbReference type="HAMAP" id="MF_00360">
    <property type="entry name" value="Ribosomal_bS6"/>
    <property type="match status" value="1"/>
</dbReference>
<evidence type="ECO:0000256" key="1">
    <source>
        <dbReference type="ARBA" id="ARBA00009512"/>
    </source>
</evidence>
<keyword evidence="3 5" id="KW-0689">Ribosomal protein</keyword>
<evidence type="ECO:0000256" key="3">
    <source>
        <dbReference type="HAMAP-Rule" id="MF_00360"/>
    </source>
</evidence>
<evidence type="ECO:0000313" key="5">
    <source>
        <dbReference type="EMBL" id="OGD66991.1"/>
    </source>
</evidence>
<dbReference type="CDD" id="cd00473">
    <property type="entry name" value="bS6"/>
    <property type="match status" value="1"/>
</dbReference>
<dbReference type="GO" id="GO:0006412">
    <property type="term" value="P:translation"/>
    <property type="evidence" value="ECO:0007669"/>
    <property type="project" value="UniProtKB-UniRule"/>
</dbReference>
<dbReference type="Proteomes" id="UP000179003">
    <property type="component" value="Unassembled WGS sequence"/>
</dbReference>
<name>A0A1F5EHX8_9BACT</name>
<comment type="caution">
    <text evidence="5">The sequence shown here is derived from an EMBL/GenBank/DDBJ whole genome shotgun (WGS) entry which is preliminary data.</text>
</comment>
<dbReference type="InterPro" id="IPR035980">
    <property type="entry name" value="Ribosomal_bS6_sf"/>
</dbReference>